<dbReference type="InterPro" id="IPR051461">
    <property type="entry name" value="UPF0750_membrane"/>
</dbReference>
<evidence type="ECO:0000256" key="5">
    <source>
        <dbReference type="ARBA" id="ARBA00023136"/>
    </source>
</evidence>
<dbReference type="InterPro" id="IPR003740">
    <property type="entry name" value="YitT"/>
</dbReference>
<name>A0ABX0J4A6_9BACL</name>
<keyword evidence="4 6" id="KW-1133">Transmembrane helix</keyword>
<gene>
    <name evidence="7" type="ORF">G9U52_03755</name>
</gene>
<dbReference type="PANTHER" id="PTHR33545">
    <property type="entry name" value="UPF0750 MEMBRANE PROTEIN YITT-RELATED"/>
    <property type="match status" value="1"/>
</dbReference>
<dbReference type="EMBL" id="JAAOIW010000001">
    <property type="protein sequence ID" value="NHN28946.1"/>
    <property type="molecule type" value="Genomic_DNA"/>
</dbReference>
<keyword evidence="3 6" id="KW-0812">Transmembrane</keyword>
<proteinExistence type="predicted"/>
<evidence type="ECO:0000256" key="6">
    <source>
        <dbReference type="SAM" id="Phobius"/>
    </source>
</evidence>
<keyword evidence="5 6" id="KW-0472">Membrane</keyword>
<dbReference type="Proteomes" id="UP001165962">
    <property type="component" value="Unassembled WGS sequence"/>
</dbReference>
<dbReference type="Pfam" id="PF02588">
    <property type="entry name" value="YitT_membrane"/>
    <property type="match status" value="1"/>
</dbReference>
<dbReference type="PANTHER" id="PTHR33545:SF5">
    <property type="entry name" value="UPF0750 MEMBRANE PROTEIN YITT"/>
    <property type="match status" value="1"/>
</dbReference>
<sequence length="212" mass="22956">MDNHAYNQTCLICWELFDVLTLPKFTAIVVGSILIAIGINFFLVPHRVLDGGVIGISLIINYLFDAKIGLVIIACSIPIFIVAWFHNRPIFYDSLAGMIISSLIIDFLAPFQYYFLYYVELTSISSAIIGGMIAGTGFGVMLRYETSTGGIDLLAQFLSKYISVNVGIILFVMDALIIGVGVLLLSGDTLMLSVLTIIAGGVATGLCNLKKV</sequence>
<feature type="transmembrane region" description="Helical" evidence="6">
    <location>
        <begin position="162"/>
        <end position="184"/>
    </location>
</feature>
<evidence type="ECO:0000256" key="4">
    <source>
        <dbReference type="ARBA" id="ARBA00022989"/>
    </source>
</evidence>
<evidence type="ECO:0000256" key="1">
    <source>
        <dbReference type="ARBA" id="ARBA00004651"/>
    </source>
</evidence>
<organism evidence="7 8">
    <name type="scientific">Paenibacillus agricola</name>
    <dbReference type="NCBI Taxonomy" id="2716264"/>
    <lineage>
        <taxon>Bacteria</taxon>
        <taxon>Bacillati</taxon>
        <taxon>Bacillota</taxon>
        <taxon>Bacilli</taxon>
        <taxon>Bacillales</taxon>
        <taxon>Paenibacillaceae</taxon>
        <taxon>Paenibacillus</taxon>
    </lineage>
</organism>
<evidence type="ECO:0000256" key="2">
    <source>
        <dbReference type="ARBA" id="ARBA00022475"/>
    </source>
</evidence>
<feature type="transmembrane region" description="Helical" evidence="6">
    <location>
        <begin position="121"/>
        <end position="142"/>
    </location>
</feature>
<evidence type="ECO:0000256" key="3">
    <source>
        <dbReference type="ARBA" id="ARBA00022692"/>
    </source>
</evidence>
<evidence type="ECO:0000313" key="7">
    <source>
        <dbReference type="EMBL" id="NHN28946.1"/>
    </source>
</evidence>
<feature type="transmembrane region" description="Helical" evidence="6">
    <location>
        <begin position="25"/>
        <end position="43"/>
    </location>
</feature>
<comment type="caution">
    <text evidence="7">The sequence shown here is derived from an EMBL/GenBank/DDBJ whole genome shotgun (WGS) entry which is preliminary data.</text>
</comment>
<keyword evidence="2" id="KW-1003">Cell membrane</keyword>
<feature type="transmembrane region" description="Helical" evidence="6">
    <location>
        <begin position="190"/>
        <end position="209"/>
    </location>
</feature>
<feature type="transmembrane region" description="Helical" evidence="6">
    <location>
        <begin position="70"/>
        <end position="87"/>
    </location>
</feature>
<protein>
    <submittedName>
        <fullName evidence="7">YitT family protein</fullName>
    </submittedName>
</protein>
<reference evidence="7" key="1">
    <citation type="submission" date="2020-03" db="EMBL/GenBank/DDBJ databases">
        <title>Draft sequencing of Paenibacilllus sp. S3N08.</title>
        <authorList>
            <person name="Kim D.-U."/>
        </authorList>
    </citation>
    <scope>NUCLEOTIDE SEQUENCE</scope>
    <source>
        <strain evidence="7">S3N08</strain>
    </source>
</reference>
<comment type="subcellular location">
    <subcellularLocation>
        <location evidence="1">Cell membrane</location>
        <topology evidence="1">Multi-pass membrane protein</topology>
    </subcellularLocation>
</comment>
<evidence type="ECO:0000313" key="8">
    <source>
        <dbReference type="Proteomes" id="UP001165962"/>
    </source>
</evidence>
<keyword evidence="8" id="KW-1185">Reference proteome</keyword>
<feature type="transmembrane region" description="Helical" evidence="6">
    <location>
        <begin position="94"/>
        <end position="115"/>
    </location>
</feature>
<accession>A0ABX0J4A6</accession>